<name>A0ABQ4BVI3_9ACTN</name>
<dbReference type="RefSeq" id="WP_203700227.1">
    <property type="nucleotide sequence ID" value="NZ_BAAALU010000011.1"/>
</dbReference>
<reference evidence="4 5" key="1">
    <citation type="submission" date="2021-01" db="EMBL/GenBank/DDBJ databases">
        <title>Whole genome shotgun sequence of Asanoa iriomotensis NBRC 100142.</title>
        <authorList>
            <person name="Komaki H."/>
            <person name="Tamura T."/>
        </authorList>
    </citation>
    <scope>NUCLEOTIDE SEQUENCE [LARGE SCALE GENOMIC DNA]</scope>
    <source>
        <strain evidence="4 5">NBRC 100142</strain>
    </source>
</reference>
<dbReference type="InterPro" id="IPR025565">
    <property type="entry name" value="DUF4328"/>
</dbReference>
<evidence type="ECO:0000313" key="4">
    <source>
        <dbReference type="EMBL" id="GIF54534.1"/>
    </source>
</evidence>
<evidence type="ECO:0000313" key="5">
    <source>
        <dbReference type="Proteomes" id="UP000624325"/>
    </source>
</evidence>
<feature type="compositionally biased region" description="Low complexity" evidence="1">
    <location>
        <begin position="252"/>
        <end position="295"/>
    </location>
</feature>
<protein>
    <recommendedName>
        <fullName evidence="3">DUF4328 domain-containing protein</fullName>
    </recommendedName>
</protein>
<gene>
    <name evidence="4" type="ORF">Air01nite_06290</name>
</gene>
<feature type="transmembrane region" description="Helical" evidence="2">
    <location>
        <begin position="63"/>
        <end position="85"/>
    </location>
</feature>
<evidence type="ECO:0000259" key="3">
    <source>
        <dbReference type="Pfam" id="PF14219"/>
    </source>
</evidence>
<sequence>MNQAVFEGHKTYRVRGVGLAAVVAVGVAALTVVAVAALFWAATISIDATGELDTAFSLERTALLADVGFSLAQIAALVLTIVWLWRARKNLDAFPDTTPFLSAGWAIGGWFFPLANLFVPGRMMANVARQSSRDRSVTAAAITWWFSLVISMFLRQLASVMSGDTTATLPDYYRNLAVAETVAAVAGVIAAATFAFAVIRISAAQDERIHRGWYEEQHRLLQASTPPATPTTSTDSVYAPGGASPTPAQGSPGAPMADPADGPAVLSTAGDSPHAPGGGAAADSARASRGADAVG</sequence>
<feature type="domain" description="DUF4328" evidence="3">
    <location>
        <begin position="60"/>
        <end position="202"/>
    </location>
</feature>
<dbReference type="EMBL" id="BONC01000002">
    <property type="protein sequence ID" value="GIF54534.1"/>
    <property type="molecule type" value="Genomic_DNA"/>
</dbReference>
<feature type="transmembrane region" description="Helical" evidence="2">
    <location>
        <begin position="20"/>
        <end position="42"/>
    </location>
</feature>
<keyword evidence="2" id="KW-0472">Membrane</keyword>
<evidence type="ECO:0000256" key="1">
    <source>
        <dbReference type="SAM" id="MobiDB-lite"/>
    </source>
</evidence>
<keyword evidence="2" id="KW-1133">Transmembrane helix</keyword>
<comment type="caution">
    <text evidence="4">The sequence shown here is derived from an EMBL/GenBank/DDBJ whole genome shotgun (WGS) entry which is preliminary data.</text>
</comment>
<feature type="transmembrane region" description="Helical" evidence="2">
    <location>
        <begin position="105"/>
        <end position="125"/>
    </location>
</feature>
<evidence type="ECO:0000256" key="2">
    <source>
        <dbReference type="SAM" id="Phobius"/>
    </source>
</evidence>
<accession>A0ABQ4BVI3</accession>
<keyword evidence="2" id="KW-0812">Transmembrane</keyword>
<feature type="transmembrane region" description="Helical" evidence="2">
    <location>
        <begin position="177"/>
        <end position="199"/>
    </location>
</feature>
<dbReference type="Proteomes" id="UP000624325">
    <property type="component" value="Unassembled WGS sequence"/>
</dbReference>
<feature type="transmembrane region" description="Helical" evidence="2">
    <location>
        <begin position="137"/>
        <end position="157"/>
    </location>
</feature>
<dbReference type="Pfam" id="PF14219">
    <property type="entry name" value="DUF4328"/>
    <property type="match status" value="1"/>
</dbReference>
<keyword evidence="5" id="KW-1185">Reference proteome</keyword>
<proteinExistence type="predicted"/>
<feature type="compositionally biased region" description="Low complexity" evidence="1">
    <location>
        <begin position="223"/>
        <end position="234"/>
    </location>
</feature>
<feature type="region of interest" description="Disordered" evidence="1">
    <location>
        <begin position="222"/>
        <end position="295"/>
    </location>
</feature>
<organism evidence="4 5">
    <name type="scientific">Asanoa iriomotensis</name>
    <dbReference type="NCBI Taxonomy" id="234613"/>
    <lineage>
        <taxon>Bacteria</taxon>
        <taxon>Bacillati</taxon>
        <taxon>Actinomycetota</taxon>
        <taxon>Actinomycetes</taxon>
        <taxon>Micromonosporales</taxon>
        <taxon>Micromonosporaceae</taxon>
        <taxon>Asanoa</taxon>
    </lineage>
</organism>